<evidence type="ECO:0000313" key="5">
    <source>
        <dbReference type="EMBL" id="ESL02742.1"/>
    </source>
</evidence>
<dbReference type="InterPro" id="IPR000524">
    <property type="entry name" value="Tscrpt_reg_HTH_GntR"/>
</dbReference>
<dbReference type="InterPro" id="IPR011663">
    <property type="entry name" value="UTRA"/>
</dbReference>
<dbReference type="Gene3D" id="1.10.10.10">
    <property type="entry name" value="Winged helix-like DNA-binding domain superfamily/Winged helix DNA-binding domain"/>
    <property type="match status" value="1"/>
</dbReference>
<dbReference type="SMART" id="SM00345">
    <property type="entry name" value="HTH_GNTR"/>
    <property type="match status" value="1"/>
</dbReference>
<dbReference type="PANTHER" id="PTHR44846">
    <property type="entry name" value="MANNOSYL-D-GLYCERATE TRANSPORT/METABOLISM SYSTEM REPRESSOR MNGR-RELATED"/>
    <property type="match status" value="1"/>
</dbReference>
<dbReference type="STRING" id="592026.GCWU0000282_001612"/>
<accession>V2Y3S7</accession>
<gene>
    <name evidence="5" type="ORF">GCWU0000282_001612</name>
</gene>
<dbReference type="Proteomes" id="UP000018227">
    <property type="component" value="Unassembled WGS sequence"/>
</dbReference>
<dbReference type="EMBL" id="ACIL03000013">
    <property type="protein sequence ID" value="ESL02742.1"/>
    <property type="molecule type" value="Genomic_DNA"/>
</dbReference>
<dbReference type="GO" id="GO:0045892">
    <property type="term" value="P:negative regulation of DNA-templated transcription"/>
    <property type="evidence" value="ECO:0007669"/>
    <property type="project" value="TreeGrafter"/>
</dbReference>
<keyword evidence="1" id="KW-0805">Transcription regulation</keyword>
<dbReference type="PRINTS" id="PR00035">
    <property type="entry name" value="HTHGNTR"/>
</dbReference>
<protein>
    <submittedName>
        <fullName evidence="5">UbiC transcription regulator-associated domain protein</fullName>
    </submittedName>
</protein>
<sequence>MMNWRISALNEKSMKPREEAIEKIENYIVKNALQAEDRLPSERTMCELWNCNRSTLRKAIKQLILEGRIYNKNGSGTYVAQTKLMRNLQDARGFQQAAELAGRQVSTKVLEVRLTEVTKSLGKIMKLPLGHKLWLLKRVRYLDNIPVVISTVYLNAEFFPNLNQYDFSQNSLYYILEKEYGICTKSGVSKLSISTCDEWEATVLETEVGKPVIYQTGISLDENERIIESFKEIIISEKVCFASELTRK</sequence>
<dbReference type="SUPFAM" id="SSF46785">
    <property type="entry name" value="Winged helix' DNA-binding domain"/>
    <property type="match status" value="1"/>
</dbReference>
<evidence type="ECO:0000313" key="6">
    <source>
        <dbReference type="Proteomes" id="UP000018227"/>
    </source>
</evidence>
<evidence type="ECO:0000256" key="1">
    <source>
        <dbReference type="ARBA" id="ARBA00023015"/>
    </source>
</evidence>
<comment type="caution">
    <text evidence="5">The sequence shown here is derived from an EMBL/GenBank/DDBJ whole genome shotgun (WGS) entry which is preliminary data.</text>
</comment>
<feature type="domain" description="HTH gntR-type" evidence="4">
    <location>
        <begin position="14"/>
        <end position="82"/>
    </location>
</feature>
<dbReference type="InterPro" id="IPR050679">
    <property type="entry name" value="Bact_HTH_transcr_reg"/>
</dbReference>
<keyword evidence="3" id="KW-0804">Transcription</keyword>
<dbReference type="AlphaFoldDB" id="V2Y3S7"/>
<dbReference type="PROSITE" id="PS50949">
    <property type="entry name" value="HTH_GNTR"/>
    <property type="match status" value="1"/>
</dbReference>
<dbReference type="eggNOG" id="COG2188">
    <property type="taxonomic scope" value="Bacteria"/>
</dbReference>
<dbReference type="GO" id="GO:0003700">
    <property type="term" value="F:DNA-binding transcription factor activity"/>
    <property type="evidence" value="ECO:0007669"/>
    <property type="project" value="InterPro"/>
</dbReference>
<dbReference type="HOGENOM" id="CLU_063236_5_0_9"/>
<evidence type="ECO:0000256" key="3">
    <source>
        <dbReference type="ARBA" id="ARBA00023163"/>
    </source>
</evidence>
<dbReference type="SUPFAM" id="SSF64288">
    <property type="entry name" value="Chorismate lyase-like"/>
    <property type="match status" value="1"/>
</dbReference>
<dbReference type="CDD" id="cd07377">
    <property type="entry name" value="WHTH_GntR"/>
    <property type="match status" value="1"/>
</dbReference>
<evidence type="ECO:0000256" key="2">
    <source>
        <dbReference type="ARBA" id="ARBA00023125"/>
    </source>
</evidence>
<dbReference type="PANTHER" id="PTHR44846:SF1">
    <property type="entry name" value="MANNOSYL-D-GLYCERATE TRANSPORT_METABOLISM SYSTEM REPRESSOR MNGR-RELATED"/>
    <property type="match status" value="1"/>
</dbReference>
<evidence type="ECO:0000259" key="4">
    <source>
        <dbReference type="PROSITE" id="PS50949"/>
    </source>
</evidence>
<dbReference type="Pfam" id="PF07702">
    <property type="entry name" value="UTRA"/>
    <property type="match status" value="1"/>
</dbReference>
<dbReference type="InterPro" id="IPR028978">
    <property type="entry name" value="Chorismate_lyase_/UTRA_dom_sf"/>
</dbReference>
<dbReference type="Pfam" id="PF00392">
    <property type="entry name" value="GntR"/>
    <property type="match status" value="1"/>
</dbReference>
<keyword evidence="6" id="KW-1185">Reference proteome</keyword>
<proteinExistence type="predicted"/>
<dbReference type="InterPro" id="IPR036388">
    <property type="entry name" value="WH-like_DNA-bd_sf"/>
</dbReference>
<name>V2Y3S7_9FIRM</name>
<organism evidence="5 6">
    <name type="scientific">Catonella morbi ATCC 51271</name>
    <dbReference type="NCBI Taxonomy" id="592026"/>
    <lineage>
        <taxon>Bacteria</taxon>
        <taxon>Bacillati</taxon>
        <taxon>Bacillota</taxon>
        <taxon>Clostridia</taxon>
        <taxon>Lachnospirales</taxon>
        <taxon>Lachnospiraceae</taxon>
        <taxon>Catonella</taxon>
    </lineage>
</organism>
<dbReference type="SMART" id="SM00866">
    <property type="entry name" value="UTRA"/>
    <property type="match status" value="1"/>
</dbReference>
<dbReference type="InterPro" id="IPR036390">
    <property type="entry name" value="WH_DNA-bd_sf"/>
</dbReference>
<dbReference type="GO" id="GO:0003677">
    <property type="term" value="F:DNA binding"/>
    <property type="evidence" value="ECO:0007669"/>
    <property type="project" value="UniProtKB-KW"/>
</dbReference>
<reference evidence="5 6" key="1">
    <citation type="submission" date="2013-06" db="EMBL/GenBank/DDBJ databases">
        <authorList>
            <person name="Weinstock G."/>
            <person name="Sodergren E."/>
            <person name="Clifton S."/>
            <person name="Fulton L."/>
            <person name="Fulton B."/>
            <person name="Courtney L."/>
            <person name="Fronick C."/>
            <person name="Harrison M."/>
            <person name="Strong C."/>
            <person name="Farmer C."/>
            <person name="Delahaunty K."/>
            <person name="Markovic C."/>
            <person name="Hall O."/>
            <person name="Minx P."/>
            <person name="Tomlinson C."/>
            <person name="Mitreva M."/>
            <person name="Nelson J."/>
            <person name="Hou S."/>
            <person name="Wollam A."/>
            <person name="Pepin K.H."/>
            <person name="Johnson M."/>
            <person name="Bhonagiri V."/>
            <person name="Nash W.E."/>
            <person name="Warren W."/>
            <person name="Chinwalla A."/>
            <person name="Mardis E.R."/>
            <person name="Wilson R.K."/>
        </authorList>
    </citation>
    <scope>NUCLEOTIDE SEQUENCE [LARGE SCALE GENOMIC DNA]</scope>
    <source>
        <strain evidence="5 6">ATCC 51271</strain>
    </source>
</reference>
<keyword evidence="2" id="KW-0238">DNA-binding</keyword>
<dbReference type="Gene3D" id="3.40.1410.10">
    <property type="entry name" value="Chorismate lyase-like"/>
    <property type="match status" value="1"/>
</dbReference>